<keyword evidence="6" id="KW-1185">Reference proteome</keyword>
<dbReference type="Gene3D" id="2.30.29.30">
    <property type="entry name" value="Pleckstrin-homology domain (PH domain)/Phosphotyrosine-binding domain (PTB)"/>
    <property type="match status" value="2"/>
</dbReference>
<evidence type="ECO:0000313" key="5">
    <source>
        <dbReference type="EMBL" id="KAG5672529.1"/>
    </source>
</evidence>
<dbReference type="FunFam" id="2.30.29.30:FF:000502">
    <property type="entry name" value="Unc-112-related protein"/>
    <property type="match status" value="1"/>
</dbReference>
<dbReference type="Gene3D" id="3.10.20.90">
    <property type="entry name" value="Phosphatidylinositol 3-kinase Catalytic Subunit, Chain A, domain 1"/>
    <property type="match status" value="2"/>
</dbReference>
<dbReference type="InterPro" id="IPR037843">
    <property type="entry name" value="Kindlin/fermitin"/>
</dbReference>
<dbReference type="CDD" id="cd14473">
    <property type="entry name" value="FERM_B-lobe"/>
    <property type="match status" value="1"/>
</dbReference>
<name>A0A9J6BRM0_POLVA</name>
<reference evidence="5" key="1">
    <citation type="submission" date="2021-03" db="EMBL/GenBank/DDBJ databases">
        <title>Chromosome level genome of the anhydrobiotic midge Polypedilum vanderplanki.</title>
        <authorList>
            <person name="Yoshida Y."/>
            <person name="Kikawada T."/>
            <person name="Gusev O."/>
        </authorList>
    </citation>
    <scope>NUCLEOTIDE SEQUENCE</scope>
    <source>
        <strain evidence="5">NIAS01</strain>
        <tissue evidence="5">Whole body or cell culture</tissue>
    </source>
</reference>
<dbReference type="PANTHER" id="PTHR16160:SF13">
    <property type="entry name" value="FERMITIN 2-RELATED"/>
    <property type="match status" value="1"/>
</dbReference>
<dbReference type="SUPFAM" id="SSF50729">
    <property type="entry name" value="PH domain-like"/>
    <property type="match status" value="2"/>
</dbReference>
<dbReference type="GO" id="GO:0007229">
    <property type="term" value="P:integrin-mediated signaling pathway"/>
    <property type="evidence" value="ECO:0007669"/>
    <property type="project" value="InterPro"/>
</dbReference>
<dbReference type="Proteomes" id="UP001107558">
    <property type="component" value="Chromosome 3"/>
</dbReference>
<dbReference type="SUPFAM" id="SSF47031">
    <property type="entry name" value="Second domain of FERM"/>
    <property type="match status" value="1"/>
</dbReference>
<evidence type="ECO:0000259" key="4">
    <source>
        <dbReference type="PROSITE" id="PS50003"/>
    </source>
</evidence>
<comment type="caution">
    <text evidence="5">The sequence shown here is derived from an EMBL/GenBank/DDBJ whole genome shotgun (WGS) entry which is preliminary data.</text>
</comment>
<dbReference type="GO" id="GO:0048513">
    <property type="term" value="P:animal organ development"/>
    <property type="evidence" value="ECO:0007669"/>
    <property type="project" value="UniProtKB-ARBA"/>
</dbReference>
<dbReference type="InterPro" id="IPR019749">
    <property type="entry name" value="Band_41_domain"/>
</dbReference>
<dbReference type="InterPro" id="IPR037837">
    <property type="entry name" value="PH_Kindlin/fermitin"/>
</dbReference>
<evidence type="ECO:0000313" key="6">
    <source>
        <dbReference type="Proteomes" id="UP001107558"/>
    </source>
</evidence>
<evidence type="ECO:0000256" key="3">
    <source>
        <dbReference type="SAM" id="MobiDB-lite"/>
    </source>
</evidence>
<dbReference type="InterPro" id="IPR011993">
    <property type="entry name" value="PH-like_dom_sf"/>
</dbReference>
<feature type="compositionally biased region" description="Polar residues" evidence="3">
    <location>
        <begin position="212"/>
        <end position="223"/>
    </location>
</feature>
<keyword evidence="2" id="KW-0130">Cell adhesion</keyword>
<organism evidence="5 6">
    <name type="scientific">Polypedilum vanderplanki</name>
    <name type="common">Sleeping chironomid midge</name>
    <dbReference type="NCBI Taxonomy" id="319348"/>
    <lineage>
        <taxon>Eukaryota</taxon>
        <taxon>Metazoa</taxon>
        <taxon>Ecdysozoa</taxon>
        <taxon>Arthropoda</taxon>
        <taxon>Hexapoda</taxon>
        <taxon>Insecta</taxon>
        <taxon>Pterygota</taxon>
        <taxon>Neoptera</taxon>
        <taxon>Endopterygota</taxon>
        <taxon>Diptera</taxon>
        <taxon>Nematocera</taxon>
        <taxon>Chironomoidea</taxon>
        <taxon>Chironomidae</taxon>
        <taxon>Chironominae</taxon>
        <taxon>Polypedilum</taxon>
        <taxon>Polypedilum</taxon>
    </lineage>
</organism>
<dbReference type="SMART" id="SM00233">
    <property type="entry name" value="PH"/>
    <property type="match status" value="1"/>
</dbReference>
<dbReference type="CDD" id="cd13205">
    <property type="entry name" value="FERM_C_fermitin"/>
    <property type="match status" value="1"/>
</dbReference>
<feature type="region of interest" description="Disordered" evidence="3">
    <location>
        <begin position="186"/>
        <end position="237"/>
    </location>
</feature>
<dbReference type="GO" id="GO:0007160">
    <property type="term" value="P:cell-matrix adhesion"/>
    <property type="evidence" value="ECO:0007669"/>
    <property type="project" value="TreeGrafter"/>
</dbReference>
<feature type="domain" description="PH" evidence="4">
    <location>
        <begin position="396"/>
        <end position="515"/>
    </location>
</feature>
<dbReference type="InterPro" id="IPR035963">
    <property type="entry name" value="FERM_2"/>
</dbReference>
<dbReference type="Gene3D" id="1.20.80.10">
    <property type="match status" value="1"/>
</dbReference>
<dbReference type="GO" id="GO:0030055">
    <property type="term" value="C:cell-substrate junction"/>
    <property type="evidence" value="ECO:0007669"/>
    <property type="project" value="TreeGrafter"/>
</dbReference>
<dbReference type="OrthoDB" id="10057618at2759"/>
<dbReference type="GO" id="GO:0005178">
    <property type="term" value="F:integrin binding"/>
    <property type="evidence" value="ECO:0007669"/>
    <property type="project" value="TreeGrafter"/>
</dbReference>
<gene>
    <name evidence="5" type="ORF">PVAND_002652</name>
</gene>
<dbReference type="PROSITE" id="PS50003">
    <property type="entry name" value="PH_DOMAIN"/>
    <property type="match status" value="1"/>
</dbReference>
<dbReference type="CDD" id="cd01237">
    <property type="entry name" value="PH_fermitin"/>
    <property type="match status" value="1"/>
</dbReference>
<dbReference type="InterPro" id="IPR001849">
    <property type="entry name" value="PH_domain"/>
</dbReference>
<dbReference type="PANTHER" id="PTHR16160">
    <property type="entry name" value="FERMITIN 2-RELATED"/>
    <property type="match status" value="1"/>
</dbReference>
<evidence type="ECO:0000256" key="2">
    <source>
        <dbReference type="ARBA" id="ARBA00022889"/>
    </source>
</evidence>
<dbReference type="Pfam" id="PF00169">
    <property type="entry name" value="PH"/>
    <property type="match status" value="1"/>
</dbReference>
<dbReference type="InterPro" id="IPR040790">
    <property type="entry name" value="Kindlin_2_N"/>
</dbReference>
<dbReference type="SMART" id="SM00295">
    <property type="entry name" value="B41"/>
    <property type="match status" value="1"/>
</dbReference>
<dbReference type="CDD" id="cd17095">
    <property type="entry name" value="FERM_F0_kindlins"/>
    <property type="match status" value="1"/>
</dbReference>
<comment type="similarity">
    <text evidence="1">Belongs to the kindlin family.</text>
</comment>
<dbReference type="Pfam" id="PF00373">
    <property type="entry name" value="FERM_M"/>
    <property type="match status" value="1"/>
</dbReference>
<dbReference type="EMBL" id="JADBJN010000003">
    <property type="protein sequence ID" value="KAG5672529.1"/>
    <property type="molecule type" value="Genomic_DNA"/>
</dbReference>
<accession>A0A9J6BRM0</accession>
<dbReference type="CDD" id="cd17096">
    <property type="entry name" value="FERM_F1_kindlins"/>
    <property type="match status" value="1"/>
</dbReference>
<proteinExistence type="inferred from homology"/>
<protein>
    <recommendedName>
        <fullName evidence="4">PH domain-containing protein</fullName>
    </recommendedName>
</protein>
<sequence>MIHVGDNSWNLRILITDLQVEKTLRVKGDLHIGGVMLKLSKTEANPKDWSDHALWWPAKNIWLTRTRSTLDQVGLHADALLHFTPMHKILRVQIPDLRYIDCRVDFSVKTFKAVVSLCKDLGIRYPEELSLCKPLSPEHLKKNYADQPKKKMLVEQNGNYQNNQYIHPAPDTNTFIATHSNSFHGSDNSLDDRPFSCAPVAQRPTPPPHNPQGGSTPISSPTGTLRHHTNGFNHTSFNDSSSSLGDFIENLAYSPRAPSPEAISKLVRPKTLVERARMNVGWLDSSLSIMEQGIREFDTLCLRFKYYSFFDLNPKYDQVRINQLYEQAKWQLLNEELDCTEEEMLMFGALQLQINIQNDQPQPDSGIDTSSLDNGGDDDIDAALSELQITLEGPKNGAKNGDITHIPELTDYLRFFKPKKFTLKAYKRYWFTYKDLHLYLYKSREESRSSAPPSVSINLRGCEVTPEVNLAQSKFHIKLEVPPEFGNGPNSEVWIRCDNEEQYAKWMAACRLAAKGRSLADSSYESEVSSIRSFLSMQKPALAPAVNINPNNIDPSEYLASRFVKKLKGKAANRMLEAHANVKDLSLIDAKLNYIKAWQSLPEYGVSLFVIKFDGHKKACLLGIANNRIMQMDIATGDHIKTWRYNTMKAWNVNWEVKHMMIQFEGENTVFSCLSCDCKVVHEFIGGYIFMSMRSKENNQTLNEEMFHKLTGGWN</sequence>
<dbReference type="InterPro" id="IPR019748">
    <property type="entry name" value="FERM_central"/>
</dbReference>
<dbReference type="GO" id="GO:0048731">
    <property type="term" value="P:system development"/>
    <property type="evidence" value="ECO:0007669"/>
    <property type="project" value="UniProtKB-ARBA"/>
</dbReference>
<dbReference type="InterPro" id="IPR014352">
    <property type="entry name" value="FERM/acyl-CoA-bd_prot_sf"/>
</dbReference>
<evidence type="ECO:0000256" key="1">
    <source>
        <dbReference type="ARBA" id="ARBA00008052"/>
    </source>
</evidence>
<dbReference type="AlphaFoldDB" id="A0A9J6BRM0"/>
<dbReference type="Pfam" id="PF18124">
    <property type="entry name" value="Kindlin_2_N"/>
    <property type="match status" value="1"/>
</dbReference>